<organism evidence="2">
    <name type="scientific">Serratia fonticola</name>
    <dbReference type="NCBI Taxonomy" id="47917"/>
    <lineage>
        <taxon>Bacteria</taxon>
        <taxon>Pseudomonadati</taxon>
        <taxon>Pseudomonadota</taxon>
        <taxon>Gammaproteobacteria</taxon>
        <taxon>Enterobacterales</taxon>
        <taxon>Yersiniaceae</taxon>
        <taxon>Serratia</taxon>
    </lineage>
</organism>
<dbReference type="Gene3D" id="3.40.50.720">
    <property type="entry name" value="NAD(P)-binding Rossmann-like Domain"/>
    <property type="match status" value="1"/>
</dbReference>
<dbReference type="PANTHER" id="PTHR14097">
    <property type="entry name" value="OXIDOREDUCTASE HTATIP2"/>
    <property type="match status" value="1"/>
</dbReference>
<reference evidence="2" key="1">
    <citation type="submission" date="2019-06" db="EMBL/GenBank/DDBJ databases">
        <authorList>
            <person name="Deangelis K."/>
            <person name="Huntemann M."/>
            <person name="Clum A."/>
            <person name="Pillay M."/>
            <person name="Palaniappan K."/>
            <person name="Varghese N."/>
            <person name="Mikhailova N."/>
            <person name="Stamatis D."/>
            <person name="Reddy T."/>
            <person name="Daum C."/>
            <person name="Shapiro N."/>
            <person name="Ivanova N."/>
            <person name="Kyrpides N."/>
            <person name="Woyke T."/>
        </authorList>
    </citation>
    <scope>NUCLEOTIDE SEQUENCE [LARGE SCALE GENOMIC DNA]</scope>
    <source>
        <strain evidence="2">128R</strain>
    </source>
</reference>
<dbReference type="SUPFAM" id="SSF51735">
    <property type="entry name" value="NAD(P)-binding Rossmann-fold domains"/>
    <property type="match status" value="1"/>
</dbReference>
<dbReference type="EMBL" id="VISQ01000001">
    <property type="protein sequence ID" value="TVZ68998.1"/>
    <property type="molecule type" value="Genomic_DNA"/>
</dbReference>
<gene>
    <name evidence="2" type="ORF">FHU10_1462</name>
</gene>
<name>A0A559T310_SERFO</name>
<dbReference type="InterPro" id="IPR016040">
    <property type="entry name" value="NAD(P)-bd_dom"/>
</dbReference>
<reference evidence="2" key="2">
    <citation type="submission" date="2019-08" db="EMBL/GenBank/DDBJ databases">
        <title>Investigation of anaerobic lignin degradation for improved lignocellulosic biofuels.</title>
        <authorList>
            <person name="Deangelis K.PhD."/>
        </authorList>
    </citation>
    <scope>NUCLEOTIDE SEQUENCE [LARGE SCALE GENOMIC DNA]</scope>
    <source>
        <strain evidence="2">128R</strain>
    </source>
</reference>
<dbReference type="AlphaFoldDB" id="A0A559T310"/>
<sequence length="211" mass="22988">MARVLITGASGLVGGELLRLLQADSQVTTIVAPTRTALPAHAKLQNPVGQDLHALLSQWQQPVDVVFCCLGTTRRQAGSAEAFRHVDYQLVVDTALAGQRLGAQHCLVVSAIGANARSRFLYNRTKGEMEQALREQHWPRLTIVRPSMLFGSRAEPRLLERLSQPLFSLLPGKWQGVAAKDVAQTLLTQAFSPGSGVKVLESDQLHCAHQL</sequence>
<evidence type="ECO:0000259" key="1">
    <source>
        <dbReference type="Pfam" id="PF13460"/>
    </source>
</evidence>
<feature type="domain" description="NAD(P)-binding" evidence="1">
    <location>
        <begin position="8"/>
        <end position="191"/>
    </location>
</feature>
<dbReference type="PANTHER" id="PTHR14097:SF7">
    <property type="entry name" value="OXIDOREDUCTASE HTATIP2"/>
    <property type="match status" value="1"/>
</dbReference>
<proteinExistence type="predicted"/>
<dbReference type="OrthoDB" id="9798632at2"/>
<protein>
    <submittedName>
        <fullName evidence="2">Uncharacterized protein YbjT (DUF2867 family)</fullName>
    </submittedName>
</protein>
<dbReference type="InterPro" id="IPR036291">
    <property type="entry name" value="NAD(P)-bd_dom_sf"/>
</dbReference>
<comment type="caution">
    <text evidence="2">The sequence shown here is derived from an EMBL/GenBank/DDBJ whole genome shotgun (WGS) entry which is preliminary data.</text>
</comment>
<accession>A0A559T310</accession>
<dbReference type="Pfam" id="PF13460">
    <property type="entry name" value="NAD_binding_10"/>
    <property type="match status" value="1"/>
</dbReference>
<evidence type="ECO:0000313" key="2">
    <source>
        <dbReference type="EMBL" id="TVZ68998.1"/>
    </source>
</evidence>